<evidence type="ECO:0000256" key="1">
    <source>
        <dbReference type="SAM" id="MobiDB-lite"/>
    </source>
</evidence>
<evidence type="ECO:0000313" key="3">
    <source>
        <dbReference type="Proteomes" id="UP000447434"/>
    </source>
</evidence>
<dbReference type="PANTHER" id="PTHR33443:SF30">
    <property type="entry name" value="SARCOSINE DEHYDROGENASE-2C PROTEIN"/>
    <property type="match status" value="1"/>
</dbReference>
<protein>
    <submittedName>
        <fullName evidence="2">Uncharacterized protein</fullName>
    </submittedName>
</protein>
<evidence type="ECO:0000313" key="2">
    <source>
        <dbReference type="EMBL" id="KAE9587277.1"/>
    </source>
</evidence>
<sequence length="93" mass="10478">MATKRKGTARSSVKSPKKTIQETTKPLFPESESPIRAIVCLKKIDDMKCFEETEDCFILGFDPDETVVKSKISLDKNYSLSDDVSIIYEKGQV</sequence>
<proteinExistence type="predicted"/>
<dbReference type="AlphaFoldDB" id="A0A6A4NKV0"/>
<name>A0A6A4NKV0_LUPAL</name>
<reference evidence="3" key="1">
    <citation type="journal article" date="2020" name="Nat. Commun.">
        <title>Genome sequence of the cluster root forming white lupin.</title>
        <authorList>
            <person name="Hufnagel B."/>
            <person name="Marques A."/>
            <person name="Soriano A."/>
            <person name="Marques L."/>
            <person name="Divol F."/>
            <person name="Doumas P."/>
            <person name="Sallet E."/>
            <person name="Mancinotti D."/>
            <person name="Carrere S."/>
            <person name="Marande W."/>
            <person name="Arribat S."/>
            <person name="Keller J."/>
            <person name="Huneau C."/>
            <person name="Blein T."/>
            <person name="Aime D."/>
            <person name="Laguerre M."/>
            <person name="Taylor J."/>
            <person name="Schubert V."/>
            <person name="Nelson M."/>
            <person name="Geu-Flores F."/>
            <person name="Crespi M."/>
            <person name="Gallardo-Guerrero K."/>
            <person name="Delaux P.-M."/>
            <person name="Salse J."/>
            <person name="Berges H."/>
            <person name="Guyot R."/>
            <person name="Gouzy J."/>
            <person name="Peret B."/>
        </authorList>
    </citation>
    <scope>NUCLEOTIDE SEQUENCE [LARGE SCALE GENOMIC DNA]</scope>
    <source>
        <strain evidence="3">cv. Amiga</strain>
    </source>
</reference>
<keyword evidence="3" id="KW-1185">Reference proteome</keyword>
<accession>A0A6A4NKV0</accession>
<dbReference type="InterPro" id="IPR053234">
    <property type="entry name" value="RPM1_Interactor"/>
</dbReference>
<dbReference type="Proteomes" id="UP000447434">
    <property type="component" value="Chromosome 23"/>
</dbReference>
<comment type="caution">
    <text evidence="2">The sequence shown here is derived from an EMBL/GenBank/DDBJ whole genome shotgun (WGS) entry which is preliminary data.</text>
</comment>
<organism evidence="2 3">
    <name type="scientific">Lupinus albus</name>
    <name type="common">White lupine</name>
    <name type="synonym">Lupinus termis</name>
    <dbReference type="NCBI Taxonomy" id="3870"/>
    <lineage>
        <taxon>Eukaryota</taxon>
        <taxon>Viridiplantae</taxon>
        <taxon>Streptophyta</taxon>
        <taxon>Embryophyta</taxon>
        <taxon>Tracheophyta</taxon>
        <taxon>Spermatophyta</taxon>
        <taxon>Magnoliopsida</taxon>
        <taxon>eudicotyledons</taxon>
        <taxon>Gunneridae</taxon>
        <taxon>Pentapetalae</taxon>
        <taxon>rosids</taxon>
        <taxon>fabids</taxon>
        <taxon>Fabales</taxon>
        <taxon>Fabaceae</taxon>
        <taxon>Papilionoideae</taxon>
        <taxon>50 kb inversion clade</taxon>
        <taxon>genistoids sensu lato</taxon>
        <taxon>core genistoids</taxon>
        <taxon>Genisteae</taxon>
        <taxon>Lupinus</taxon>
    </lineage>
</organism>
<dbReference type="EMBL" id="WOCE01000023">
    <property type="protein sequence ID" value="KAE9587277.1"/>
    <property type="molecule type" value="Genomic_DNA"/>
</dbReference>
<gene>
    <name evidence="2" type="ORF">Lalb_Chr23g0271961</name>
</gene>
<feature type="region of interest" description="Disordered" evidence="1">
    <location>
        <begin position="1"/>
        <end position="28"/>
    </location>
</feature>
<dbReference type="OrthoDB" id="266020at2759"/>
<dbReference type="PANTHER" id="PTHR33443">
    <property type="entry name" value="ZGC:112980"/>
    <property type="match status" value="1"/>
</dbReference>